<dbReference type="InterPro" id="IPR045174">
    <property type="entry name" value="Dof"/>
</dbReference>
<evidence type="ECO:0000256" key="10">
    <source>
        <dbReference type="SAM" id="MobiDB-lite"/>
    </source>
</evidence>
<dbReference type="InterPro" id="IPR003851">
    <property type="entry name" value="Znf_Dof"/>
</dbReference>
<name>A0A087GKK4_ARAAL</name>
<feature type="region of interest" description="Disordered" evidence="10">
    <location>
        <begin position="199"/>
        <end position="227"/>
    </location>
</feature>
<evidence type="ECO:0000256" key="1">
    <source>
        <dbReference type="ARBA" id="ARBA00022723"/>
    </source>
</evidence>
<dbReference type="PROSITE" id="PS01361">
    <property type="entry name" value="ZF_DOF_1"/>
    <property type="match status" value="1"/>
</dbReference>
<dbReference type="PANTHER" id="PTHR31992:SF149">
    <property type="entry name" value="DOF ZINC FINGER PROTEIN DOF4.7"/>
    <property type="match status" value="1"/>
</dbReference>
<comment type="function">
    <text evidence="9">Transcription factor that binds specifically to a 5'-AA[AG]G-3' consensus core sequence.</text>
</comment>
<evidence type="ECO:0000256" key="7">
    <source>
        <dbReference type="ARBA" id="ARBA00023242"/>
    </source>
</evidence>
<proteinExistence type="predicted"/>
<dbReference type="GO" id="GO:0003677">
    <property type="term" value="F:DNA binding"/>
    <property type="evidence" value="ECO:0007669"/>
    <property type="project" value="UniProtKB-UniRule"/>
</dbReference>
<dbReference type="GO" id="GO:0003700">
    <property type="term" value="F:DNA-binding transcription factor activity"/>
    <property type="evidence" value="ECO:0007669"/>
    <property type="project" value="UniProtKB-UniRule"/>
</dbReference>
<keyword evidence="7 8" id="KW-0539">Nucleus</keyword>
<keyword evidence="6 9" id="KW-0804">Transcription</keyword>
<comment type="subcellular location">
    <subcellularLocation>
        <location evidence="8 9">Nucleus</location>
    </subcellularLocation>
</comment>
<evidence type="ECO:0000313" key="12">
    <source>
        <dbReference type="EMBL" id="KFK30406.1"/>
    </source>
</evidence>
<evidence type="ECO:0000256" key="3">
    <source>
        <dbReference type="ARBA" id="ARBA00022833"/>
    </source>
</evidence>
<evidence type="ECO:0000313" key="13">
    <source>
        <dbReference type="Proteomes" id="UP000029120"/>
    </source>
</evidence>
<dbReference type="Pfam" id="PF02701">
    <property type="entry name" value="Zn_ribbon_Dof"/>
    <property type="match status" value="1"/>
</dbReference>
<evidence type="ECO:0000256" key="9">
    <source>
        <dbReference type="RuleBase" id="RU369094"/>
    </source>
</evidence>
<keyword evidence="13" id="KW-1185">Reference proteome</keyword>
<reference evidence="13" key="1">
    <citation type="journal article" date="2015" name="Nat. Plants">
        <title>Genome expansion of Arabis alpina linked with retrotransposition and reduced symmetric DNA methylation.</title>
        <authorList>
            <person name="Willing E.M."/>
            <person name="Rawat V."/>
            <person name="Mandakova T."/>
            <person name="Maumus F."/>
            <person name="James G.V."/>
            <person name="Nordstroem K.J."/>
            <person name="Becker C."/>
            <person name="Warthmann N."/>
            <person name="Chica C."/>
            <person name="Szarzynska B."/>
            <person name="Zytnicki M."/>
            <person name="Albani M.C."/>
            <person name="Kiefer C."/>
            <person name="Bergonzi S."/>
            <person name="Castaings L."/>
            <person name="Mateos J.L."/>
            <person name="Berns M.C."/>
            <person name="Bujdoso N."/>
            <person name="Piofczyk T."/>
            <person name="de Lorenzo L."/>
            <person name="Barrero-Sicilia C."/>
            <person name="Mateos I."/>
            <person name="Piednoel M."/>
            <person name="Hagmann J."/>
            <person name="Chen-Min-Tao R."/>
            <person name="Iglesias-Fernandez R."/>
            <person name="Schuster S.C."/>
            <person name="Alonso-Blanco C."/>
            <person name="Roudier F."/>
            <person name="Carbonero P."/>
            <person name="Paz-Ares J."/>
            <person name="Davis S.J."/>
            <person name="Pecinka A."/>
            <person name="Quesneville H."/>
            <person name="Colot V."/>
            <person name="Lysak M.A."/>
            <person name="Weigel D."/>
            <person name="Coupland G."/>
            <person name="Schneeberger K."/>
        </authorList>
    </citation>
    <scope>NUCLEOTIDE SEQUENCE [LARGE SCALE GENOMIC DNA]</scope>
    <source>
        <strain evidence="13">cv. Pajares</strain>
    </source>
</reference>
<accession>A0A087GKK4</accession>
<dbReference type="PROSITE" id="PS50884">
    <property type="entry name" value="ZF_DOF_2"/>
    <property type="match status" value="1"/>
</dbReference>
<organism evidence="12 13">
    <name type="scientific">Arabis alpina</name>
    <name type="common">Alpine rock-cress</name>
    <dbReference type="NCBI Taxonomy" id="50452"/>
    <lineage>
        <taxon>Eukaryota</taxon>
        <taxon>Viridiplantae</taxon>
        <taxon>Streptophyta</taxon>
        <taxon>Embryophyta</taxon>
        <taxon>Tracheophyta</taxon>
        <taxon>Spermatophyta</taxon>
        <taxon>Magnoliopsida</taxon>
        <taxon>eudicotyledons</taxon>
        <taxon>Gunneridae</taxon>
        <taxon>Pentapetalae</taxon>
        <taxon>rosids</taxon>
        <taxon>malvids</taxon>
        <taxon>Brassicales</taxon>
        <taxon>Brassicaceae</taxon>
        <taxon>Arabideae</taxon>
        <taxon>Arabis</taxon>
    </lineage>
</organism>
<dbReference type="GO" id="GO:0045893">
    <property type="term" value="P:positive regulation of DNA-templated transcription"/>
    <property type="evidence" value="ECO:0007669"/>
    <property type="project" value="EnsemblPlants"/>
</dbReference>
<gene>
    <name evidence="12" type="ordered locus">AALP_Aa7g256900</name>
</gene>
<evidence type="ECO:0000256" key="5">
    <source>
        <dbReference type="ARBA" id="ARBA00023125"/>
    </source>
</evidence>
<dbReference type="OMA" id="YMFPLDP"/>
<dbReference type="GO" id="GO:0010227">
    <property type="term" value="P:floral organ abscission"/>
    <property type="evidence" value="ECO:0007669"/>
    <property type="project" value="EnsemblPlants"/>
</dbReference>
<dbReference type="Gramene" id="KFK30406">
    <property type="protein sequence ID" value="KFK30406"/>
    <property type="gene ID" value="AALP_AA7G256900"/>
</dbReference>
<dbReference type="GO" id="GO:0005634">
    <property type="term" value="C:nucleus"/>
    <property type="evidence" value="ECO:0007669"/>
    <property type="project" value="UniProtKB-SubCell"/>
</dbReference>
<keyword evidence="4 9" id="KW-0805">Transcription regulation</keyword>
<dbReference type="Proteomes" id="UP000029120">
    <property type="component" value="Chromosome 7"/>
</dbReference>
<evidence type="ECO:0000256" key="4">
    <source>
        <dbReference type="ARBA" id="ARBA00023015"/>
    </source>
</evidence>
<keyword evidence="5 8" id="KW-0238">DNA-binding</keyword>
<dbReference type="PANTHER" id="PTHR31992">
    <property type="entry name" value="DOF ZINC FINGER PROTEIN DOF1.4-RELATED"/>
    <property type="match status" value="1"/>
</dbReference>
<feature type="region of interest" description="Disordered" evidence="10">
    <location>
        <begin position="1"/>
        <end position="31"/>
    </location>
</feature>
<feature type="domain" description="Dof-type" evidence="11">
    <location>
        <begin position="33"/>
        <end position="87"/>
    </location>
</feature>
<dbReference type="GO" id="GO:0008270">
    <property type="term" value="F:zinc ion binding"/>
    <property type="evidence" value="ECO:0007669"/>
    <property type="project" value="UniProtKB-KW"/>
</dbReference>
<keyword evidence="3 9" id="KW-0862">Zinc</keyword>
<evidence type="ECO:0000256" key="8">
    <source>
        <dbReference type="PROSITE-ProRule" id="PRU00071"/>
    </source>
</evidence>
<dbReference type="AlphaFoldDB" id="A0A087GKK4"/>
<sequence>MMTSFHQSHKPRRIKTTTAAKPPRPPATSPPVLKCPRCDSVNTKFCYYNNYSLSQPRHYCKNCRRYWTRGGALRNVPIGGSTRNKNKPPCSTLHVISPPPPPHGVMTSLSSSHDLIDGFHLLNPPSTTSFSNYMFPLNPNYNLAPLNQDLHHTLITSMFLQDSLPVNDKPVLFQNFDLVPPSTTTADWVYDSSAIGGGGATSGRNENNGDSEGNVGIWYHNGNNTLP</sequence>
<keyword evidence="2 8" id="KW-0863">Zinc-finger</keyword>
<evidence type="ECO:0000259" key="11">
    <source>
        <dbReference type="PROSITE" id="PS50884"/>
    </source>
</evidence>
<dbReference type="OrthoDB" id="1062359at2759"/>
<keyword evidence="1 9" id="KW-0479">Metal-binding</keyword>
<dbReference type="EMBL" id="CM002875">
    <property type="protein sequence ID" value="KFK30406.1"/>
    <property type="molecule type" value="Genomic_DNA"/>
</dbReference>
<protein>
    <recommendedName>
        <fullName evidence="9">Dof zinc finger protein</fullName>
    </recommendedName>
</protein>
<evidence type="ECO:0000256" key="6">
    <source>
        <dbReference type="ARBA" id="ARBA00023163"/>
    </source>
</evidence>
<evidence type="ECO:0000256" key="2">
    <source>
        <dbReference type="ARBA" id="ARBA00022771"/>
    </source>
</evidence>